<organism evidence="2 3">
    <name type="scientific">Nyctereutes procyonoides</name>
    <name type="common">Raccoon dog</name>
    <name type="synonym">Canis procyonoides</name>
    <dbReference type="NCBI Taxonomy" id="34880"/>
    <lineage>
        <taxon>Eukaryota</taxon>
        <taxon>Metazoa</taxon>
        <taxon>Chordata</taxon>
        <taxon>Craniata</taxon>
        <taxon>Vertebrata</taxon>
        <taxon>Euteleostomi</taxon>
        <taxon>Mammalia</taxon>
        <taxon>Eutheria</taxon>
        <taxon>Laurasiatheria</taxon>
        <taxon>Carnivora</taxon>
        <taxon>Caniformia</taxon>
        <taxon>Canidae</taxon>
        <taxon>Nyctereutes</taxon>
    </lineage>
</organism>
<feature type="compositionally biased region" description="Polar residues" evidence="1">
    <location>
        <begin position="53"/>
        <end position="64"/>
    </location>
</feature>
<evidence type="ECO:0000256" key="1">
    <source>
        <dbReference type="SAM" id="MobiDB-lite"/>
    </source>
</evidence>
<proteinExistence type="predicted"/>
<evidence type="ECO:0000313" key="3">
    <source>
        <dbReference type="Proteomes" id="UP000645828"/>
    </source>
</evidence>
<protein>
    <submittedName>
        <fullName evidence="2">(raccoon dog) hypothetical protein</fullName>
    </submittedName>
</protein>
<accession>A0A811YAN9</accession>
<feature type="compositionally biased region" description="Acidic residues" evidence="1">
    <location>
        <begin position="219"/>
        <end position="231"/>
    </location>
</feature>
<evidence type="ECO:0000313" key="2">
    <source>
        <dbReference type="EMBL" id="CAD7674008.1"/>
    </source>
</evidence>
<gene>
    <name evidence="2" type="ORF">NYPRO_LOCUS6803</name>
</gene>
<comment type="caution">
    <text evidence="2">The sequence shown here is derived from an EMBL/GenBank/DDBJ whole genome shotgun (WGS) entry which is preliminary data.</text>
</comment>
<feature type="region of interest" description="Disordered" evidence="1">
    <location>
        <begin position="201"/>
        <end position="250"/>
    </location>
</feature>
<feature type="region of interest" description="Disordered" evidence="1">
    <location>
        <begin position="53"/>
        <end position="74"/>
    </location>
</feature>
<name>A0A811YAN9_NYCPR</name>
<dbReference type="Proteomes" id="UP000645828">
    <property type="component" value="Unassembled WGS sequence"/>
</dbReference>
<reference evidence="2" key="1">
    <citation type="submission" date="2020-12" db="EMBL/GenBank/DDBJ databases">
        <authorList>
            <consortium name="Molecular Ecology Group"/>
        </authorList>
    </citation>
    <scope>NUCLEOTIDE SEQUENCE</scope>
    <source>
        <strain evidence="2">TBG_1078</strain>
    </source>
</reference>
<keyword evidence="3" id="KW-1185">Reference proteome</keyword>
<dbReference type="AlphaFoldDB" id="A0A811YAN9"/>
<dbReference type="EMBL" id="CAJHUB010000672">
    <property type="protein sequence ID" value="CAD7674008.1"/>
    <property type="molecule type" value="Genomic_DNA"/>
</dbReference>
<sequence length="250" mass="27236">MEYPMEGPAEDLSRDWAEEGTSSLPEYTGWCDPDCVFFSPIAVAAGTNKNCISPQGPDSRTSQFKAEKETPALPQEEAAQDGGLMYSNICHFSRNNLAYEQGGSFPSALLWRASLILGSYWEWRSYQLLELGLVTPVSGNPLRSLLRKGPFTSPLLRVVLEADMTDWDAEMKSQDSACSLTEETNHGDSVTARTLLPRAEQISGPAPEPPGPLTLEPNSYDDGEDDDDGNGDNDGGGVGCMPNVWLELRP</sequence>